<comment type="caution">
    <text evidence="1">The sequence shown here is derived from an EMBL/GenBank/DDBJ whole genome shotgun (WGS) entry which is preliminary data.</text>
</comment>
<sequence>MDRGRLVIVAPQPRHLLVLWGGCGARLGLHHGGSPAVWLLSTLFGTSSEPRVGPSSFLLRRRMSLSLPLLPPSSTGGNRLGGWAVVSRRPEIVQRRGGNVRGTDRLDVLTGAAVAEG</sequence>
<proteinExistence type="predicted"/>
<dbReference type="Proteomes" id="UP001153269">
    <property type="component" value="Unassembled WGS sequence"/>
</dbReference>
<dbReference type="EMBL" id="CADEAL010000438">
    <property type="protein sequence ID" value="CAB1420155.1"/>
    <property type="molecule type" value="Genomic_DNA"/>
</dbReference>
<dbReference type="AlphaFoldDB" id="A0A9N7TVZ6"/>
<gene>
    <name evidence="1" type="ORF">PLEPLA_LOCUS8030</name>
</gene>
<keyword evidence="2" id="KW-1185">Reference proteome</keyword>
<evidence type="ECO:0000313" key="2">
    <source>
        <dbReference type="Proteomes" id="UP001153269"/>
    </source>
</evidence>
<organism evidence="1 2">
    <name type="scientific">Pleuronectes platessa</name>
    <name type="common">European plaice</name>
    <dbReference type="NCBI Taxonomy" id="8262"/>
    <lineage>
        <taxon>Eukaryota</taxon>
        <taxon>Metazoa</taxon>
        <taxon>Chordata</taxon>
        <taxon>Craniata</taxon>
        <taxon>Vertebrata</taxon>
        <taxon>Euteleostomi</taxon>
        <taxon>Actinopterygii</taxon>
        <taxon>Neopterygii</taxon>
        <taxon>Teleostei</taxon>
        <taxon>Neoteleostei</taxon>
        <taxon>Acanthomorphata</taxon>
        <taxon>Carangaria</taxon>
        <taxon>Pleuronectiformes</taxon>
        <taxon>Pleuronectoidei</taxon>
        <taxon>Pleuronectidae</taxon>
        <taxon>Pleuronectes</taxon>
    </lineage>
</organism>
<protein>
    <submittedName>
        <fullName evidence="1">Uncharacterized protein</fullName>
    </submittedName>
</protein>
<reference evidence="1" key="1">
    <citation type="submission" date="2020-03" db="EMBL/GenBank/DDBJ databases">
        <authorList>
            <person name="Weist P."/>
        </authorList>
    </citation>
    <scope>NUCLEOTIDE SEQUENCE</scope>
</reference>
<evidence type="ECO:0000313" key="1">
    <source>
        <dbReference type="EMBL" id="CAB1420155.1"/>
    </source>
</evidence>
<name>A0A9N7TVZ6_PLEPL</name>
<accession>A0A9N7TVZ6</accession>